<gene>
    <name evidence="1" type="ORF">CN585_14340</name>
</gene>
<protein>
    <recommendedName>
        <fullName evidence="3">Transposase</fullName>
    </recommendedName>
</protein>
<evidence type="ECO:0008006" key="3">
    <source>
        <dbReference type="Google" id="ProtNLM"/>
    </source>
</evidence>
<sequence>MRREKDLLKQWKVDLQAAQEGKRLNKAKKKNKKYSITGNTADFMNGKNTYRKENGVWKQRNKCREGK</sequence>
<proteinExistence type="predicted"/>
<organism evidence="1 2">
    <name type="scientific">Bacillus toyonensis</name>
    <dbReference type="NCBI Taxonomy" id="155322"/>
    <lineage>
        <taxon>Bacteria</taxon>
        <taxon>Bacillati</taxon>
        <taxon>Bacillota</taxon>
        <taxon>Bacilli</taxon>
        <taxon>Bacillales</taxon>
        <taxon>Bacillaceae</taxon>
        <taxon>Bacillus</taxon>
        <taxon>Bacillus cereus group</taxon>
    </lineage>
</organism>
<evidence type="ECO:0000313" key="1">
    <source>
        <dbReference type="EMBL" id="PEQ06754.1"/>
    </source>
</evidence>
<dbReference type="RefSeq" id="WP_098226558.1">
    <property type="nucleotide sequence ID" value="NZ_NUBY01000055.1"/>
</dbReference>
<name>A0A2A8HEF4_9BACI</name>
<dbReference type="EMBL" id="NUBY01000055">
    <property type="protein sequence ID" value="PEQ06754.1"/>
    <property type="molecule type" value="Genomic_DNA"/>
</dbReference>
<accession>A0A2A8HEF4</accession>
<dbReference type="Proteomes" id="UP000220841">
    <property type="component" value="Unassembled WGS sequence"/>
</dbReference>
<comment type="caution">
    <text evidence="1">The sequence shown here is derived from an EMBL/GenBank/DDBJ whole genome shotgun (WGS) entry which is preliminary data.</text>
</comment>
<reference evidence="1 2" key="1">
    <citation type="submission" date="2017-09" db="EMBL/GenBank/DDBJ databases">
        <title>Large-scale bioinformatics analysis of Bacillus genomes uncovers conserved roles of natural products in bacterial physiology.</title>
        <authorList>
            <consortium name="Agbiome Team Llc"/>
            <person name="Bleich R.M."/>
            <person name="Grubbs K.J."/>
            <person name="Santa Maria K.C."/>
            <person name="Allen S.E."/>
            <person name="Farag S."/>
            <person name="Shank E.A."/>
            <person name="Bowers A."/>
        </authorList>
    </citation>
    <scope>NUCLEOTIDE SEQUENCE [LARGE SCALE GENOMIC DNA]</scope>
    <source>
        <strain evidence="1 2">AFS021349</strain>
    </source>
</reference>
<dbReference type="AlphaFoldDB" id="A0A2A8HEF4"/>
<evidence type="ECO:0000313" key="2">
    <source>
        <dbReference type="Proteomes" id="UP000220841"/>
    </source>
</evidence>